<evidence type="ECO:0000313" key="2">
    <source>
        <dbReference type="Proteomes" id="UP000828390"/>
    </source>
</evidence>
<name>A0A9D4M4G2_DREPO</name>
<reference evidence="1" key="2">
    <citation type="submission" date="2020-11" db="EMBL/GenBank/DDBJ databases">
        <authorList>
            <person name="McCartney M.A."/>
            <person name="Auch B."/>
            <person name="Kono T."/>
            <person name="Mallez S."/>
            <person name="Becker A."/>
            <person name="Gohl D.M."/>
            <person name="Silverstein K.A.T."/>
            <person name="Koren S."/>
            <person name="Bechman K.B."/>
            <person name="Herman A."/>
            <person name="Abrahante J.E."/>
            <person name="Garbe J."/>
        </authorList>
    </citation>
    <scope>NUCLEOTIDE SEQUENCE</scope>
    <source>
        <strain evidence="1">Duluth1</strain>
        <tissue evidence="1">Whole animal</tissue>
    </source>
</reference>
<dbReference type="AlphaFoldDB" id="A0A9D4M4G2"/>
<accession>A0A9D4M4G2</accession>
<organism evidence="1 2">
    <name type="scientific">Dreissena polymorpha</name>
    <name type="common">Zebra mussel</name>
    <name type="synonym">Mytilus polymorpha</name>
    <dbReference type="NCBI Taxonomy" id="45954"/>
    <lineage>
        <taxon>Eukaryota</taxon>
        <taxon>Metazoa</taxon>
        <taxon>Spiralia</taxon>
        <taxon>Lophotrochozoa</taxon>
        <taxon>Mollusca</taxon>
        <taxon>Bivalvia</taxon>
        <taxon>Autobranchia</taxon>
        <taxon>Heteroconchia</taxon>
        <taxon>Euheterodonta</taxon>
        <taxon>Imparidentia</taxon>
        <taxon>Neoheterodontei</taxon>
        <taxon>Myida</taxon>
        <taxon>Dreissenoidea</taxon>
        <taxon>Dreissenidae</taxon>
        <taxon>Dreissena</taxon>
    </lineage>
</organism>
<dbReference type="Proteomes" id="UP000828390">
    <property type="component" value="Unassembled WGS sequence"/>
</dbReference>
<sequence>MYKLAQTDQQTDQQTGQKQYVPHYYTARRKNAQPPGGHVLQQWAKNVTSRVQTRTNVLTKFHKDWTIKLQQLLYKEKCHDPGGHVFQQSGTIFKLSPNIIRTNVLTTFHEDWTINVTSRVLKRFYYSHIWNL</sequence>
<dbReference type="EMBL" id="JAIWYP010000002">
    <property type="protein sequence ID" value="KAH3869539.1"/>
    <property type="molecule type" value="Genomic_DNA"/>
</dbReference>
<protein>
    <submittedName>
        <fullName evidence="1">Uncharacterized protein</fullName>
    </submittedName>
</protein>
<comment type="caution">
    <text evidence="1">The sequence shown here is derived from an EMBL/GenBank/DDBJ whole genome shotgun (WGS) entry which is preliminary data.</text>
</comment>
<keyword evidence="2" id="KW-1185">Reference proteome</keyword>
<proteinExistence type="predicted"/>
<evidence type="ECO:0000313" key="1">
    <source>
        <dbReference type="EMBL" id="KAH3869539.1"/>
    </source>
</evidence>
<reference evidence="1" key="1">
    <citation type="journal article" date="2019" name="bioRxiv">
        <title>The Genome of the Zebra Mussel, Dreissena polymorpha: A Resource for Invasive Species Research.</title>
        <authorList>
            <person name="McCartney M.A."/>
            <person name="Auch B."/>
            <person name="Kono T."/>
            <person name="Mallez S."/>
            <person name="Zhang Y."/>
            <person name="Obille A."/>
            <person name="Becker A."/>
            <person name="Abrahante J.E."/>
            <person name="Garbe J."/>
            <person name="Badalamenti J.P."/>
            <person name="Herman A."/>
            <person name="Mangelson H."/>
            <person name="Liachko I."/>
            <person name="Sullivan S."/>
            <person name="Sone E.D."/>
            <person name="Koren S."/>
            <person name="Silverstein K.A.T."/>
            <person name="Beckman K.B."/>
            <person name="Gohl D.M."/>
        </authorList>
    </citation>
    <scope>NUCLEOTIDE SEQUENCE</scope>
    <source>
        <strain evidence="1">Duluth1</strain>
        <tissue evidence="1">Whole animal</tissue>
    </source>
</reference>
<gene>
    <name evidence="1" type="ORF">DPMN_032708</name>
</gene>